<feature type="region of interest" description="Disordered" evidence="1">
    <location>
        <begin position="326"/>
        <end position="388"/>
    </location>
</feature>
<sequence length="431" mass="45824">MDRSTRRVHVWDEDRAGTSTGVVSPTPVSAPESPAETSSRSQTVRLQDADVLWGPGDEGFYASQSSTMRDIEAVLDQKERDMAAQFQRLREQVSQVLGGQGQPILSNAAAFSGWQGQSSRRTSAAPAQAGSPPRPERLGLHWSALGQPMMAALWKNRDLESEHRRLLEEVARKRAELRALRPRPPLPQARSTPNLSAGSSSVGPLSTDARHARPGGGVLPLVQSTSSLVSGGSSTTTGGVGLLNGDSVAHSDPSRGGVSPATTSTPMFGMSLYGPPPEPEPGRLPEPALGPLQANHGVGSHEKGHHVRTDVQLNHKLLSLAESIGATASHEGSRSDSKKSEASIAESKRSLTLGRSESVPASQRGEPIQPTEPNRVEGCTPDVSGYGNPDVYRDWRKWYVDSQDNPGEHGRNRGIPESANNTQAPSGYPAA</sequence>
<organism evidence="2 3">
    <name type="scientific">Symbiodinium microadriaticum</name>
    <name type="common">Dinoflagellate</name>
    <name type="synonym">Zooxanthella microadriatica</name>
    <dbReference type="NCBI Taxonomy" id="2951"/>
    <lineage>
        <taxon>Eukaryota</taxon>
        <taxon>Sar</taxon>
        <taxon>Alveolata</taxon>
        <taxon>Dinophyceae</taxon>
        <taxon>Suessiales</taxon>
        <taxon>Symbiodiniaceae</taxon>
        <taxon>Symbiodinium</taxon>
    </lineage>
</organism>
<feature type="region of interest" description="Disordered" evidence="1">
    <location>
        <begin position="245"/>
        <end position="306"/>
    </location>
</feature>
<evidence type="ECO:0000313" key="3">
    <source>
        <dbReference type="Proteomes" id="UP000186817"/>
    </source>
</evidence>
<feature type="region of interest" description="Disordered" evidence="1">
    <location>
        <begin position="401"/>
        <end position="431"/>
    </location>
</feature>
<gene>
    <name evidence="2" type="ORF">AK812_SmicGene10415</name>
</gene>
<feature type="compositionally biased region" description="Polar residues" evidence="1">
    <location>
        <begin position="35"/>
        <end position="44"/>
    </location>
</feature>
<feature type="region of interest" description="Disordered" evidence="1">
    <location>
        <begin position="111"/>
        <end position="139"/>
    </location>
</feature>
<accession>A0A1Q9EG02</accession>
<reference evidence="2 3" key="1">
    <citation type="submission" date="2016-02" db="EMBL/GenBank/DDBJ databases">
        <title>Genome analysis of coral dinoflagellate symbionts highlights evolutionary adaptations to a symbiotic lifestyle.</title>
        <authorList>
            <person name="Aranda M."/>
            <person name="Li Y."/>
            <person name="Liew Y.J."/>
            <person name="Baumgarten S."/>
            <person name="Simakov O."/>
            <person name="Wilson M."/>
            <person name="Piel J."/>
            <person name="Ashoor H."/>
            <person name="Bougouffa S."/>
            <person name="Bajic V.B."/>
            <person name="Ryu T."/>
            <person name="Ravasi T."/>
            <person name="Bayer T."/>
            <person name="Micklem G."/>
            <person name="Kim H."/>
            <person name="Bhak J."/>
            <person name="Lajeunesse T.C."/>
            <person name="Voolstra C.R."/>
        </authorList>
    </citation>
    <scope>NUCLEOTIDE SEQUENCE [LARGE SCALE GENOMIC DNA]</scope>
    <source>
        <strain evidence="2 3">CCMP2467</strain>
    </source>
</reference>
<comment type="caution">
    <text evidence="2">The sequence shown here is derived from an EMBL/GenBank/DDBJ whole genome shotgun (WGS) entry which is preliminary data.</text>
</comment>
<feature type="compositionally biased region" description="Polar residues" evidence="1">
    <location>
        <begin position="191"/>
        <end position="204"/>
    </location>
</feature>
<protein>
    <submittedName>
        <fullName evidence="2">Uncharacterized protein</fullName>
    </submittedName>
</protein>
<evidence type="ECO:0000256" key="1">
    <source>
        <dbReference type="SAM" id="MobiDB-lite"/>
    </source>
</evidence>
<evidence type="ECO:0000313" key="2">
    <source>
        <dbReference type="EMBL" id="OLQ06321.1"/>
    </source>
</evidence>
<proteinExistence type="predicted"/>
<dbReference type="AlphaFoldDB" id="A0A1Q9EG02"/>
<feature type="compositionally biased region" description="Basic and acidic residues" evidence="1">
    <location>
        <begin position="331"/>
        <end position="349"/>
    </location>
</feature>
<name>A0A1Q9EG02_SYMMI</name>
<keyword evidence="3" id="KW-1185">Reference proteome</keyword>
<feature type="compositionally biased region" description="Basic and acidic residues" evidence="1">
    <location>
        <begin position="1"/>
        <end position="16"/>
    </location>
</feature>
<feature type="region of interest" description="Disordered" evidence="1">
    <location>
        <begin position="1"/>
        <end position="44"/>
    </location>
</feature>
<feature type="compositionally biased region" description="Polar residues" evidence="1">
    <location>
        <begin position="17"/>
        <end position="27"/>
    </location>
</feature>
<feature type="compositionally biased region" description="Pro residues" evidence="1">
    <location>
        <begin position="274"/>
        <end position="284"/>
    </location>
</feature>
<feature type="region of interest" description="Disordered" evidence="1">
    <location>
        <begin position="178"/>
        <end position="219"/>
    </location>
</feature>
<dbReference type="Proteomes" id="UP000186817">
    <property type="component" value="Unassembled WGS sequence"/>
</dbReference>
<dbReference type="EMBL" id="LSRX01000163">
    <property type="protein sequence ID" value="OLQ06321.1"/>
    <property type="molecule type" value="Genomic_DNA"/>
</dbReference>